<reference evidence="2" key="1">
    <citation type="journal article" date="2020" name="Stud. Mycol.">
        <title>101 Dothideomycetes genomes: a test case for predicting lifestyles and emergence of pathogens.</title>
        <authorList>
            <person name="Haridas S."/>
            <person name="Albert R."/>
            <person name="Binder M."/>
            <person name="Bloem J."/>
            <person name="Labutti K."/>
            <person name="Salamov A."/>
            <person name="Andreopoulos B."/>
            <person name="Baker S."/>
            <person name="Barry K."/>
            <person name="Bills G."/>
            <person name="Bluhm B."/>
            <person name="Cannon C."/>
            <person name="Castanera R."/>
            <person name="Culley D."/>
            <person name="Daum C."/>
            <person name="Ezra D."/>
            <person name="Gonzalez J."/>
            <person name="Henrissat B."/>
            <person name="Kuo A."/>
            <person name="Liang C."/>
            <person name="Lipzen A."/>
            <person name="Lutzoni F."/>
            <person name="Magnuson J."/>
            <person name="Mondo S."/>
            <person name="Nolan M."/>
            <person name="Ohm R."/>
            <person name="Pangilinan J."/>
            <person name="Park H.-J."/>
            <person name="Ramirez L."/>
            <person name="Alfaro M."/>
            <person name="Sun H."/>
            <person name="Tritt A."/>
            <person name="Yoshinaga Y."/>
            <person name="Zwiers L.-H."/>
            <person name="Turgeon B."/>
            <person name="Goodwin S."/>
            <person name="Spatafora J."/>
            <person name="Crous P."/>
            <person name="Grigoriev I."/>
        </authorList>
    </citation>
    <scope>NUCLEOTIDE SEQUENCE</scope>
    <source>
        <strain evidence="2">SCOH1-5</strain>
    </source>
</reference>
<sequence>MADATPPAAAPPPPPPQQPVIANQNFAHDVEVDTDSADSGLGSDIGSVESASLASSIYGYKYENGRRYHAYRDGAYLMPNDAEEQDRLDLHHHIYRLTLNGALHRAPLRPDVRRVLDFGTGTGIWAIDMADEYPGAEVVGVDLSPIQPDWLPANCKFYVDDIESPWTWSPHEAFDYVHGRGMGGSVADWPALYTSIFDNLKPGGWVEMQEYEAWISSDDDPHLTRAPNTKLWQELIDEASSKFGKRMNVAREQKEWIAEAGSPSATGQKNPKLKEVGRYQREHMISCVEAFTLAPLTRILGWSKDEAQALMAGVQNEFKDAKLHLLTIFHYVYGRRPV</sequence>
<dbReference type="Gene3D" id="3.40.50.150">
    <property type="entry name" value="Vaccinia Virus protein VP39"/>
    <property type="match status" value="1"/>
</dbReference>
<dbReference type="Pfam" id="PF13489">
    <property type="entry name" value="Methyltransf_23"/>
    <property type="match status" value="1"/>
</dbReference>
<organism evidence="2 3">
    <name type="scientific">Cercospora zeae-maydis SCOH1-5</name>
    <dbReference type="NCBI Taxonomy" id="717836"/>
    <lineage>
        <taxon>Eukaryota</taxon>
        <taxon>Fungi</taxon>
        <taxon>Dikarya</taxon>
        <taxon>Ascomycota</taxon>
        <taxon>Pezizomycotina</taxon>
        <taxon>Dothideomycetes</taxon>
        <taxon>Dothideomycetidae</taxon>
        <taxon>Mycosphaerellales</taxon>
        <taxon>Mycosphaerellaceae</taxon>
        <taxon>Cercospora</taxon>
    </lineage>
</organism>
<dbReference type="SUPFAM" id="SSF53335">
    <property type="entry name" value="S-adenosyl-L-methionine-dependent methyltransferases"/>
    <property type="match status" value="1"/>
</dbReference>
<dbReference type="PANTHER" id="PTHR43591">
    <property type="entry name" value="METHYLTRANSFERASE"/>
    <property type="match status" value="1"/>
</dbReference>
<feature type="region of interest" description="Disordered" evidence="1">
    <location>
        <begin position="1"/>
        <end position="21"/>
    </location>
</feature>
<dbReference type="InterPro" id="IPR029063">
    <property type="entry name" value="SAM-dependent_MTases_sf"/>
</dbReference>
<keyword evidence="3" id="KW-1185">Reference proteome</keyword>
<dbReference type="CDD" id="cd02440">
    <property type="entry name" value="AdoMet_MTases"/>
    <property type="match status" value="1"/>
</dbReference>
<dbReference type="PANTHER" id="PTHR43591:SF10">
    <property type="entry name" value="ABC TRANSMEMBRANE TYPE-1 DOMAIN-CONTAINING PROTEIN-RELATED"/>
    <property type="match status" value="1"/>
</dbReference>
<proteinExistence type="predicted"/>
<evidence type="ECO:0008006" key="4">
    <source>
        <dbReference type="Google" id="ProtNLM"/>
    </source>
</evidence>
<dbReference type="Proteomes" id="UP000799539">
    <property type="component" value="Unassembled WGS sequence"/>
</dbReference>
<name>A0A6A6F038_9PEZI</name>
<dbReference type="OrthoDB" id="2013972at2759"/>
<dbReference type="GO" id="GO:0008168">
    <property type="term" value="F:methyltransferase activity"/>
    <property type="evidence" value="ECO:0007669"/>
    <property type="project" value="TreeGrafter"/>
</dbReference>
<protein>
    <recommendedName>
        <fullName evidence="4">Methyltransferase domain-containing protein</fullName>
    </recommendedName>
</protein>
<feature type="compositionally biased region" description="Pro residues" evidence="1">
    <location>
        <begin position="8"/>
        <end position="18"/>
    </location>
</feature>
<evidence type="ECO:0000256" key="1">
    <source>
        <dbReference type="SAM" id="MobiDB-lite"/>
    </source>
</evidence>
<accession>A0A6A6F038</accession>
<dbReference type="AlphaFoldDB" id="A0A6A6F038"/>
<evidence type="ECO:0000313" key="2">
    <source>
        <dbReference type="EMBL" id="KAF2207818.1"/>
    </source>
</evidence>
<evidence type="ECO:0000313" key="3">
    <source>
        <dbReference type="Proteomes" id="UP000799539"/>
    </source>
</evidence>
<dbReference type="EMBL" id="ML992700">
    <property type="protein sequence ID" value="KAF2207818.1"/>
    <property type="molecule type" value="Genomic_DNA"/>
</dbReference>
<gene>
    <name evidence="2" type="ORF">CERZMDRAFT_102084</name>
</gene>